<dbReference type="EMBL" id="PYNS01000010">
    <property type="protein sequence ID" value="PSV10807.1"/>
    <property type="molecule type" value="Genomic_DNA"/>
</dbReference>
<dbReference type="InterPro" id="IPR016181">
    <property type="entry name" value="Acyl_CoA_acyltransferase"/>
</dbReference>
<dbReference type="SUPFAM" id="SSF55729">
    <property type="entry name" value="Acyl-CoA N-acyltransferases (Nat)"/>
    <property type="match status" value="1"/>
</dbReference>
<name>A0A2T3KV74_PHOLD</name>
<dbReference type="Pfam" id="PF00583">
    <property type="entry name" value="Acetyltransf_1"/>
    <property type="match status" value="1"/>
</dbReference>
<dbReference type="AlphaFoldDB" id="A0A2T3KV74"/>
<reference evidence="4 5" key="1">
    <citation type="submission" date="2018-03" db="EMBL/GenBank/DDBJ databases">
        <title>Whole genome sequencing of Histamine producing bacteria.</title>
        <authorList>
            <person name="Butler K."/>
        </authorList>
    </citation>
    <scope>NUCLEOTIDE SEQUENCE [LARGE SCALE GENOMIC DNA]</scope>
    <source>
        <strain evidence="4 5">Res.4.1</strain>
    </source>
</reference>
<proteinExistence type="predicted"/>
<dbReference type="InterPro" id="IPR050832">
    <property type="entry name" value="Bact_Acetyltransf"/>
</dbReference>
<dbReference type="PANTHER" id="PTHR43877">
    <property type="entry name" value="AMINOALKYLPHOSPHONATE N-ACETYLTRANSFERASE-RELATED-RELATED"/>
    <property type="match status" value="1"/>
</dbReference>
<protein>
    <submittedName>
        <fullName evidence="4">N-acetyltransferase</fullName>
    </submittedName>
</protein>
<evidence type="ECO:0000256" key="2">
    <source>
        <dbReference type="ARBA" id="ARBA00023315"/>
    </source>
</evidence>
<sequence>MDIKIGDLTHPQVIQLLMEHLEDMYATSPADSVHALDLDALQAEDVRFYTCWKQDMLLGCVAIKRLDAESAELKSMRTKIEARNQGVGARLLEHVLFEAKSMGFKTISLETGSHNFFESACRLYEKFGFEYCEPFADYLPDPHSLFMCYDFKHWQQS</sequence>
<feature type="domain" description="N-acetyltransferase" evidence="3">
    <location>
        <begin position="3"/>
        <end position="152"/>
    </location>
</feature>
<comment type="caution">
    <text evidence="4">The sequence shown here is derived from an EMBL/GenBank/DDBJ whole genome shotgun (WGS) entry which is preliminary data.</text>
</comment>
<dbReference type="PANTHER" id="PTHR43877:SF5">
    <property type="entry name" value="BLL8307 PROTEIN"/>
    <property type="match status" value="1"/>
</dbReference>
<evidence type="ECO:0000259" key="3">
    <source>
        <dbReference type="PROSITE" id="PS51186"/>
    </source>
</evidence>
<evidence type="ECO:0000313" key="4">
    <source>
        <dbReference type="EMBL" id="PSV10807.1"/>
    </source>
</evidence>
<dbReference type="PROSITE" id="PS51186">
    <property type="entry name" value="GNAT"/>
    <property type="match status" value="1"/>
</dbReference>
<dbReference type="InterPro" id="IPR000182">
    <property type="entry name" value="GNAT_dom"/>
</dbReference>
<dbReference type="Proteomes" id="UP000240530">
    <property type="component" value="Unassembled WGS sequence"/>
</dbReference>
<evidence type="ECO:0000313" key="5">
    <source>
        <dbReference type="Proteomes" id="UP000240530"/>
    </source>
</evidence>
<accession>A0A2T3KV74</accession>
<dbReference type="RefSeq" id="WP_008987225.1">
    <property type="nucleotide sequence ID" value="NZ_CP131572.1"/>
</dbReference>
<dbReference type="Gene3D" id="3.40.630.30">
    <property type="match status" value="1"/>
</dbReference>
<dbReference type="GO" id="GO:0016747">
    <property type="term" value="F:acyltransferase activity, transferring groups other than amino-acyl groups"/>
    <property type="evidence" value="ECO:0007669"/>
    <property type="project" value="InterPro"/>
</dbReference>
<organism evidence="4 5">
    <name type="scientific">Photobacterium leiognathi subsp. mandapamensis</name>
    <name type="common">Photobacterium mandapamensis</name>
    <dbReference type="NCBI Taxonomy" id="48408"/>
    <lineage>
        <taxon>Bacteria</taxon>
        <taxon>Pseudomonadati</taxon>
        <taxon>Pseudomonadota</taxon>
        <taxon>Gammaproteobacteria</taxon>
        <taxon>Vibrionales</taxon>
        <taxon>Vibrionaceae</taxon>
        <taxon>Photobacterium</taxon>
    </lineage>
</organism>
<keyword evidence="2" id="KW-0012">Acyltransferase</keyword>
<evidence type="ECO:0000256" key="1">
    <source>
        <dbReference type="ARBA" id="ARBA00022679"/>
    </source>
</evidence>
<dbReference type="CDD" id="cd04301">
    <property type="entry name" value="NAT_SF"/>
    <property type="match status" value="1"/>
</dbReference>
<gene>
    <name evidence="4" type="ORF">C0W93_10890</name>
</gene>
<keyword evidence="1 4" id="KW-0808">Transferase</keyword>